<evidence type="ECO:0000313" key="3">
    <source>
        <dbReference type="EMBL" id="CUA70481.1"/>
    </source>
</evidence>
<organism evidence="3 4">
    <name type="scientific">Rhizoctonia solani</name>
    <dbReference type="NCBI Taxonomy" id="456999"/>
    <lineage>
        <taxon>Eukaryota</taxon>
        <taxon>Fungi</taxon>
        <taxon>Dikarya</taxon>
        <taxon>Basidiomycota</taxon>
        <taxon>Agaricomycotina</taxon>
        <taxon>Agaricomycetes</taxon>
        <taxon>Cantharellales</taxon>
        <taxon>Ceratobasidiaceae</taxon>
        <taxon>Rhizoctonia</taxon>
    </lineage>
</organism>
<dbReference type="Proteomes" id="UP000044841">
    <property type="component" value="Unassembled WGS sequence"/>
</dbReference>
<evidence type="ECO:0000256" key="2">
    <source>
        <dbReference type="SAM" id="MobiDB-lite"/>
    </source>
</evidence>
<proteinExistence type="predicted"/>
<evidence type="ECO:0000256" key="1">
    <source>
        <dbReference type="SAM" id="Coils"/>
    </source>
</evidence>
<feature type="coiled-coil region" evidence="1">
    <location>
        <begin position="21"/>
        <end position="55"/>
    </location>
</feature>
<keyword evidence="1" id="KW-0175">Coiled coil</keyword>
<gene>
    <name evidence="3" type="ORF">RSOLAG22IIIB_08894</name>
</gene>
<feature type="region of interest" description="Disordered" evidence="2">
    <location>
        <begin position="1"/>
        <end position="21"/>
    </location>
</feature>
<feature type="coiled-coil region" evidence="1">
    <location>
        <begin position="110"/>
        <end position="142"/>
    </location>
</feature>
<dbReference type="EMBL" id="CYGV01001114">
    <property type="protein sequence ID" value="CUA70481.1"/>
    <property type="molecule type" value="Genomic_DNA"/>
</dbReference>
<dbReference type="AlphaFoldDB" id="A0A0K6FW97"/>
<name>A0A0K6FW97_9AGAM</name>
<reference evidence="3 4" key="1">
    <citation type="submission" date="2015-07" db="EMBL/GenBank/DDBJ databases">
        <authorList>
            <person name="Noorani M."/>
        </authorList>
    </citation>
    <scope>NUCLEOTIDE SEQUENCE [LARGE SCALE GENOMIC DNA]</scope>
    <source>
        <strain evidence="3">BBA 69670</strain>
    </source>
</reference>
<evidence type="ECO:0000313" key="4">
    <source>
        <dbReference type="Proteomes" id="UP000044841"/>
    </source>
</evidence>
<sequence length="153" mass="17487">MSSIPASTPVPKGKLSTAKYADHRERELRLLQEVAEDMKRDAEAEEARLVQAEKAFLAYIEELEGTYEDDTEGVAWFRLHYDEGLIELQQALAKAEADFKAEACKYAEEMNRLRGEIHAFDVKIEEIQKEQAKKKRKRAIETMQNILGAGNSR</sequence>
<keyword evidence="4" id="KW-1185">Reference proteome</keyword>
<accession>A0A0K6FW97</accession>
<protein>
    <submittedName>
        <fullName evidence="3">Uncharacterized protein</fullName>
    </submittedName>
</protein>